<evidence type="ECO:0000313" key="14">
    <source>
        <dbReference type="RefSeq" id="XP_014666590.1"/>
    </source>
</evidence>
<dbReference type="InterPro" id="IPR036236">
    <property type="entry name" value="Znf_C2H2_sf"/>
</dbReference>
<feature type="compositionally biased region" description="Basic residues" evidence="8">
    <location>
        <begin position="1087"/>
        <end position="1100"/>
    </location>
</feature>
<evidence type="ECO:0000313" key="11">
    <source>
        <dbReference type="RefSeq" id="XP_014666587.1"/>
    </source>
</evidence>
<feature type="region of interest" description="Disordered" evidence="8">
    <location>
        <begin position="453"/>
        <end position="497"/>
    </location>
</feature>
<evidence type="ECO:0000256" key="5">
    <source>
        <dbReference type="ARBA" id="ARBA00022833"/>
    </source>
</evidence>
<evidence type="ECO:0000256" key="6">
    <source>
        <dbReference type="ARBA" id="ARBA00023242"/>
    </source>
</evidence>
<feature type="domain" description="C2H2-type" evidence="9">
    <location>
        <begin position="789"/>
        <end position="809"/>
    </location>
</feature>
<dbReference type="PANTHER" id="PTHR16515:SF49">
    <property type="entry name" value="GASTRULA ZINC FINGER PROTEIN XLCGF49.1-LIKE-RELATED"/>
    <property type="match status" value="1"/>
</dbReference>
<name>A0ABM1E316_PRICU</name>
<feature type="compositionally biased region" description="Polar residues" evidence="8">
    <location>
        <begin position="1010"/>
        <end position="1020"/>
    </location>
</feature>
<gene>
    <name evidence="11 12 13 14" type="primary">LOC106808394</name>
</gene>
<feature type="domain" description="C2H2-type" evidence="9">
    <location>
        <begin position="208"/>
        <end position="235"/>
    </location>
</feature>
<feature type="region of interest" description="Disordered" evidence="8">
    <location>
        <begin position="695"/>
        <end position="728"/>
    </location>
</feature>
<feature type="compositionally biased region" description="Basic and acidic residues" evidence="8">
    <location>
        <begin position="1"/>
        <end position="11"/>
    </location>
</feature>
<evidence type="ECO:0000313" key="10">
    <source>
        <dbReference type="Proteomes" id="UP000695022"/>
    </source>
</evidence>
<evidence type="ECO:0000313" key="13">
    <source>
        <dbReference type="RefSeq" id="XP_014666589.1"/>
    </source>
</evidence>
<evidence type="ECO:0000256" key="4">
    <source>
        <dbReference type="ARBA" id="ARBA00022771"/>
    </source>
</evidence>
<protein>
    <submittedName>
        <fullName evidence="11 12">Uncharacterized protein LOC106808394</fullName>
    </submittedName>
</protein>
<feature type="region of interest" description="Disordered" evidence="8">
    <location>
        <begin position="921"/>
        <end position="1119"/>
    </location>
</feature>
<dbReference type="RefSeq" id="XP_014666590.1">
    <property type="nucleotide sequence ID" value="XM_014811104.1"/>
</dbReference>
<dbReference type="Pfam" id="PF00096">
    <property type="entry name" value="zf-C2H2"/>
    <property type="match status" value="3"/>
</dbReference>
<dbReference type="PANTHER" id="PTHR16515">
    <property type="entry name" value="PR DOMAIN ZINC FINGER PROTEIN"/>
    <property type="match status" value="1"/>
</dbReference>
<feature type="compositionally biased region" description="Basic and acidic residues" evidence="8">
    <location>
        <begin position="993"/>
        <end position="1007"/>
    </location>
</feature>
<dbReference type="Gene3D" id="3.30.160.60">
    <property type="entry name" value="Classic Zinc Finger"/>
    <property type="match status" value="3"/>
</dbReference>
<evidence type="ECO:0000256" key="2">
    <source>
        <dbReference type="ARBA" id="ARBA00022723"/>
    </source>
</evidence>
<dbReference type="PROSITE" id="PS50157">
    <property type="entry name" value="ZINC_FINGER_C2H2_2"/>
    <property type="match status" value="5"/>
</dbReference>
<sequence>MRDSVSREVTLERPAANMDGGTSQVGNNLERVATNRAEETYSSNVNYEIVALSDEDDQADITAVTSLAGSGEGRLVERQIHAVGNDQVVLATGNSLPDSLPATCNSVPDLKRHSRDRHARSKHISLVQYPASLAHVPDAMLRDSDHSGSKPYLCKYCGKGFPTSTNQKRHERIHEGARSHGCALCPAAFNISDDLRKHIKSCHRQGCHACYHCSLSFETQLELEEHLPTHKRNRWSNNKVVKRLAEKGIDARVGNSTVKYICSMCNKAFSHYGNLCRHRRLRHDVQFKSQSSFGRADVVASSYVINIAENVCDNVTYFVDGTIEQIASLAKKNCGEKVAESTKPLVNAVTWSKYNFPDGFNPVERAGFDERVSLVEGVGDQNTPVSAIVAYANGDLTPELSMVQHAKHTLAGFTHKIPGIKSGLASSEIHQCQICKVLFINYPLYSQHMRSKHPKLATNDSAAQEQSRSDQEAVAPTASAHKQPRSKTPSSAAASAPCKCDEPLDLTASKPDALAATAMGPRRRTSPQVPRNSVSANFEKCRNSSMCFACMKDFKGEYTLLRKHQQNAHPIIDFGDYDLIVSTGLCRYISAVGVLSDGGGTGGGQRASEPAPRAFSCTNCERSFESLDDFHSHIVFECATDALHNLSKTRSPRGRPPKNSPWLTRLRLLGKTKRKLKFGTAAAAAAQPATIEQANGAAAASKKRNSKKLTEGPITKKRAHLTASTLSKTPAPGVDGSLIDIHKCEPCDKSFSYISYLEKHLKICPHFTREGRSVDSLQEKLEEQVKKQRTCPTCGRYFPFSATLRRHLRQGCDSVKELANRDDAAAAAEARGDSKQAAKKHIHAAPAGSDSPALAKCNERSQMRATVSDEMKVDGETAPEAAAPEERTPEPTAAVDIAEAMAALASPVMPASDNSLAARETLNEDPTSAVARVDVSAVEETDDVAGGLEEPTKECPASSEVSVSPDGRSARKRGTDAGKVVERRASLRHRAGKHETRAMQRAVDERPPQSGRTTRRSLSSAAMPAAPTKEASPAASTPKRLKLSPRKKDTAGFTPEMSQLRSLRHTRSRSLGGGSRAAAKPTVPSLTKRKGGWPKGKPRKPVVANAAVRSDTNNNSGAK</sequence>
<feature type="domain" description="C2H2-type" evidence="9">
    <location>
        <begin position="742"/>
        <end position="771"/>
    </location>
</feature>
<dbReference type="RefSeq" id="XP_014666587.1">
    <property type="nucleotide sequence ID" value="XM_014811101.1"/>
</dbReference>
<reference evidence="11 12" key="1">
    <citation type="submission" date="2025-05" db="UniProtKB">
        <authorList>
            <consortium name="RefSeq"/>
        </authorList>
    </citation>
    <scope>IDENTIFICATION</scope>
</reference>
<keyword evidence="3" id="KW-0677">Repeat</keyword>
<dbReference type="SUPFAM" id="SSF57667">
    <property type="entry name" value="beta-beta-alpha zinc fingers"/>
    <property type="match status" value="3"/>
</dbReference>
<organism evidence="10 11">
    <name type="scientific">Priapulus caudatus</name>
    <name type="common">Priapulid worm</name>
    <dbReference type="NCBI Taxonomy" id="37621"/>
    <lineage>
        <taxon>Eukaryota</taxon>
        <taxon>Metazoa</taxon>
        <taxon>Ecdysozoa</taxon>
        <taxon>Scalidophora</taxon>
        <taxon>Priapulida</taxon>
        <taxon>Priapulimorpha</taxon>
        <taxon>Priapulimorphida</taxon>
        <taxon>Priapulidae</taxon>
        <taxon>Priapulus</taxon>
    </lineage>
</organism>
<evidence type="ECO:0000256" key="7">
    <source>
        <dbReference type="PROSITE-ProRule" id="PRU00042"/>
    </source>
</evidence>
<evidence type="ECO:0000256" key="3">
    <source>
        <dbReference type="ARBA" id="ARBA00022737"/>
    </source>
</evidence>
<evidence type="ECO:0000313" key="12">
    <source>
        <dbReference type="RefSeq" id="XP_014666588.1"/>
    </source>
</evidence>
<dbReference type="InterPro" id="IPR050331">
    <property type="entry name" value="Zinc_finger"/>
</dbReference>
<keyword evidence="6" id="KW-0539">Nucleus</keyword>
<feature type="compositionally biased region" description="Polar residues" evidence="8">
    <location>
        <begin position="1110"/>
        <end position="1119"/>
    </location>
</feature>
<feature type="compositionally biased region" description="Basic and acidic residues" evidence="8">
    <location>
        <begin position="973"/>
        <end position="985"/>
    </location>
</feature>
<evidence type="ECO:0000259" key="9">
    <source>
        <dbReference type="PROSITE" id="PS50157"/>
    </source>
</evidence>
<dbReference type="SUPFAM" id="SSF118359">
    <property type="entry name" value="Expressed protein At2g23090/F21P24.15"/>
    <property type="match status" value="1"/>
</dbReference>
<comment type="subcellular location">
    <subcellularLocation>
        <location evidence="1">Nucleus</location>
    </subcellularLocation>
</comment>
<evidence type="ECO:0000256" key="1">
    <source>
        <dbReference type="ARBA" id="ARBA00004123"/>
    </source>
</evidence>
<dbReference type="SMART" id="SM00355">
    <property type="entry name" value="ZnF_C2H2"/>
    <property type="match status" value="8"/>
</dbReference>
<keyword evidence="10" id="KW-1185">Reference proteome</keyword>
<proteinExistence type="predicted"/>
<dbReference type="RefSeq" id="XP_014666589.1">
    <property type="nucleotide sequence ID" value="XM_014811103.1"/>
</dbReference>
<accession>A0ABM1E316</accession>
<feature type="region of interest" description="Disordered" evidence="8">
    <location>
        <begin position="1"/>
        <end position="26"/>
    </location>
</feature>
<keyword evidence="5" id="KW-0862">Zinc</keyword>
<dbReference type="GeneID" id="106808394"/>
<dbReference type="InterPro" id="IPR013087">
    <property type="entry name" value="Znf_C2H2_type"/>
</dbReference>
<feature type="region of interest" description="Disordered" evidence="8">
    <location>
        <begin position="828"/>
        <end position="889"/>
    </location>
</feature>
<keyword evidence="4 7" id="KW-0863">Zinc-finger</keyword>
<feature type="compositionally biased region" description="Basic and acidic residues" evidence="8">
    <location>
        <begin position="857"/>
        <end position="875"/>
    </location>
</feature>
<feature type="domain" description="C2H2-type" evidence="9">
    <location>
        <begin position="152"/>
        <end position="179"/>
    </location>
</feature>
<evidence type="ECO:0000256" key="8">
    <source>
        <dbReference type="SAM" id="MobiDB-lite"/>
    </source>
</evidence>
<dbReference type="RefSeq" id="XP_014666588.1">
    <property type="nucleotide sequence ID" value="XM_014811102.1"/>
</dbReference>
<feature type="domain" description="C2H2-type" evidence="9">
    <location>
        <begin position="260"/>
        <end position="283"/>
    </location>
</feature>
<dbReference type="Proteomes" id="UP000695022">
    <property type="component" value="Unplaced"/>
</dbReference>
<keyword evidence="2" id="KW-0479">Metal-binding</keyword>
<dbReference type="PROSITE" id="PS00028">
    <property type="entry name" value="ZINC_FINGER_C2H2_1"/>
    <property type="match status" value="6"/>
</dbReference>